<feature type="region of interest" description="Disordered" evidence="1">
    <location>
        <begin position="635"/>
        <end position="656"/>
    </location>
</feature>
<feature type="compositionally biased region" description="Polar residues" evidence="1">
    <location>
        <begin position="997"/>
        <end position="1006"/>
    </location>
</feature>
<feature type="domain" description="DUF7587" evidence="2">
    <location>
        <begin position="273"/>
        <end position="387"/>
    </location>
</feature>
<feature type="region of interest" description="Disordered" evidence="1">
    <location>
        <begin position="599"/>
        <end position="620"/>
    </location>
</feature>
<sequence length="1473" mass="161892">MDTRPLSGQQRTPPLSASAQASMLPQYGFGATYTFEALVQQHHFLYRVHTPKNKNKSGSNVASLSRSASPSPGPSLAFSLTSSPRSLSSSLYSTPSKPGLSRSPSSALSASLSASVSSVRSDTSDYFGFGNVSVDRSTLLFTEGKDEDEDDTGPNDPYFLSRRFKDELSSPDVHQRRRTLSTLSTLSGGSGLYTYVPTDDEEEPGQLSGSSSLNLGPKSRPVSMGSPIPGRPNALHVPTDAFHSHQGSSSSGISHHAEASEGSVKMENESVTNHTNTMTYNDLVRHLDWTTRSSSPYVTTSFSFFWCVWEAVRRYKLGVKHDVEIAVIDARRVQGRAKTALEVLRSADDKQQDKAYWKWYRFALESQDVLVFGAIPGDAVYTSVPLISLLPRLPSYFFNARVSNSDIPRGLSILEDLRVEDPREPDPVSMEDMETKSVIDLNSDLSFPTTPAHPRKRTVSSSSRLSQSLSRDIITLQERSFAAEKGKEWEEEKRREEERDRTRKLLSALAWDVGTSLKPSKKSRTGKEGDKGRHTTHREFCAALQKSFLAKEPDAEEGGNERVEADRMKDATEGAVRLAETLIEPWFRARCTMNSAQQYPFRHGDSDSEDEDEDNDHDSGCLGLSGDGCSLLSHSKHQSLSGSMNSIEKGDDEDEESELEVAKRTLIALACELSRWPAGWWFDEHRESVERGINKAVDECAHDAAQGASERFGKGVEQFERETRMRTVSLRSVRSFGSLGKRSSTGLGYGSPGEGRSRTLSYVEPRGREESRSRSRTRARSPVMDMRRASEGSPLSSGVASHSPSRKPWPMRRSSSSVTEKYRPRARSPLGMTPALGPAIVLQPKGSKVSRESAKEEERRNEDDQPWELNTPPPTPPLAGLNGAQGRRSPPPPPPPRSSKRRANSPSPSPPEGDVFSPPTQTQQLSTPPHSRNASVSSTNTLVEDLGLGTPLSLGVAASSVMGLHPTGSSPASLSGSRKSSSESLSSALGFGSGLSITPTPSPLRNQTRRSSGHGVNEMALLSEVVQTAFGLGASALAGSAVQDLRLETNSSPEKQERIFVPSHHRRHSMQSIVLESELSPVRENAQEEDEAEQASLEEERKKREEEERNVQKRESMDSFQAISSEDMQINEISMPGAYFTEFDGTSLPEEDMIRSHSTTLASIPEDTEEWMFMEPPNLDSASMYGSMNTSFEDDMSLGRTLEDLETLPKEPTLEPTILEDDINVLNLPLEENKSNHTLRTWESLDSLDSEYNSNEMYVPRESPTSSEAKYKSVEVATEPVSGPMSEPLSIVVPTPENDAPLSPTPHSIIKALFQSRAFLRALLILPLLSYLRPFAHSPSASSPSTSTGTASPVFEDDDPTPRTLAASIFLYIRSRIRYVINSKMSRKSAERSKALILGPRPAWDSPILDTDGQAYGTGNSLANRRGAGYTEDNYRSSRWAMSCFVCGIMATLALATIHQRREASLLVGNRFT</sequence>
<feature type="compositionally biased region" description="Low complexity" evidence="1">
    <location>
        <begin position="878"/>
        <end position="888"/>
    </location>
</feature>
<feature type="region of interest" description="Disordered" evidence="1">
    <location>
        <begin position="961"/>
        <end position="1013"/>
    </location>
</feature>
<feature type="region of interest" description="Disordered" evidence="1">
    <location>
        <begin position="50"/>
        <end position="80"/>
    </location>
</feature>
<feature type="compositionally biased region" description="Low complexity" evidence="1">
    <location>
        <begin position="968"/>
        <end position="996"/>
    </location>
</feature>
<feature type="compositionally biased region" description="Acidic residues" evidence="1">
    <location>
        <begin position="1087"/>
        <end position="1097"/>
    </location>
</feature>
<keyword evidence="4" id="KW-1185">Reference proteome</keyword>
<feature type="compositionally biased region" description="Low complexity" evidence="1">
    <location>
        <begin position="1338"/>
        <end position="1353"/>
    </location>
</feature>
<dbReference type="OrthoDB" id="3359845at2759"/>
<feature type="region of interest" description="Disordered" evidence="1">
    <location>
        <begin position="1075"/>
        <end position="1128"/>
    </location>
</feature>
<reference evidence="3 4" key="1">
    <citation type="journal article" date="2017" name="Mol. Ecol.">
        <title>Comparative and population genomic landscape of Phellinus noxius: A hypervariable fungus causing root rot in trees.</title>
        <authorList>
            <person name="Chung C.L."/>
            <person name="Lee T.J."/>
            <person name="Akiba M."/>
            <person name="Lee H.H."/>
            <person name="Kuo T.H."/>
            <person name="Liu D."/>
            <person name="Ke H.M."/>
            <person name="Yokoi T."/>
            <person name="Roa M.B."/>
            <person name="Lu M.J."/>
            <person name="Chang Y.Y."/>
            <person name="Ann P.J."/>
            <person name="Tsai J.N."/>
            <person name="Chen C.Y."/>
            <person name="Tzean S.S."/>
            <person name="Ota Y."/>
            <person name="Hattori T."/>
            <person name="Sahashi N."/>
            <person name="Liou R.F."/>
            <person name="Kikuchi T."/>
            <person name="Tsai I.J."/>
        </authorList>
    </citation>
    <scope>NUCLEOTIDE SEQUENCE [LARGE SCALE GENOMIC DNA]</scope>
    <source>
        <strain evidence="3 4">FFPRI411160</strain>
    </source>
</reference>
<dbReference type="Pfam" id="PF24494">
    <property type="entry name" value="DUF7587"/>
    <property type="match status" value="1"/>
</dbReference>
<gene>
    <name evidence="3" type="ORF">PNOK_0675100</name>
</gene>
<dbReference type="STRING" id="2282107.A0A286UFK5"/>
<feature type="region of interest" description="Disordered" evidence="1">
    <location>
        <begin position="1338"/>
        <end position="1359"/>
    </location>
</feature>
<feature type="compositionally biased region" description="Low complexity" evidence="1">
    <location>
        <begin position="917"/>
        <end position="931"/>
    </location>
</feature>
<protein>
    <recommendedName>
        <fullName evidence="2">DUF7587 domain-containing protein</fullName>
    </recommendedName>
</protein>
<feature type="region of interest" description="Disordered" evidence="1">
    <location>
        <begin position="443"/>
        <end position="464"/>
    </location>
</feature>
<feature type="compositionally biased region" description="Polar residues" evidence="1">
    <location>
        <begin position="1118"/>
        <end position="1128"/>
    </location>
</feature>
<feature type="region of interest" description="Disordered" evidence="1">
    <location>
        <begin position="196"/>
        <end position="263"/>
    </location>
</feature>
<name>A0A286UFK5_9AGAM</name>
<dbReference type="InterPro" id="IPR056009">
    <property type="entry name" value="DUF7587"/>
</dbReference>
<accession>A0A286UFK5</accession>
<dbReference type="Proteomes" id="UP000217199">
    <property type="component" value="Unassembled WGS sequence"/>
</dbReference>
<feature type="region of interest" description="Disordered" evidence="1">
    <location>
        <begin position="741"/>
        <end position="939"/>
    </location>
</feature>
<evidence type="ECO:0000259" key="2">
    <source>
        <dbReference type="Pfam" id="PF24494"/>
    </source>
</evidence>
<feature type="compositionally biased region" description="Low complexity" evidence="1">
    <location>
        <begin position="244"/>
        <end position="254"/>
    </location>
</feature>
<proteinExistence type="predicted"/>
<feature type="compositionally biased region" description="Polar residues" evidence="1">
    <location>
        <begin position="793"/>
        <end position="803"/>
    </location>
</feature>
<feature type="compositionally biased region" description="Low complexity" evidence="1">
    <location>
        <begin position="205"/>
        <end position="216"/>
    </location>
</feature>
<feature type="region of interest" description="Disordered" evidence="1">
    <location>
        <begin position="516"/>
        <end position="536"/>
    </location>
</feature>
<dbReference type="EMBL" id="NBII01000006">
    <property type="protein sequence ID" value="PAV18265.1"/>
    <property type="molecule type" value="Genomic_DNA"/>
</dbReference>
<dbReference type="InParanoid" id="A0A286UFK5"/>
<organism evidence="3 4">
    <name type="scientific">Pyrrhoderma noxium</name>
    <dbReference type="NCBI Taxonomy" id="2282107"/>
    <lineage>
        <taxon>Eukaryota</taxon>
        <taxon>Fungi</taxon>
        <taxon>Dikarya</taxon>
        <taxon>Basidiomycota</taxon>
        <taxon>Agaricomycotina</taxon>
        <taxon>Agaricomycetes</taxon>
        <taxon>Hymenochaetales</taxon>
        <taxon>Hymenochaetaceae</taxon>
        <taxon>Pyrrhoderma</taxon>
    </lineage>
</organism>
<evidence type="ECO:0000313" key="3">
    <source>
        <dbReference type="EMBL" id="PAV18265.1"/>
    </source>
</evidence>
<feature type="compositionally biased region" description="Basic and acidic residues" evidence="1">
    <location>
        <begin position="1098"/>
        <end position="1117"/>
    </location>
</feature>
<evidence type="ECO:0000256" key="1">
    <source>
        <dbReference type="SAM" id="MobiDB-lite"/>
    </source>
</evidence>
<feature type="compositionally biased region" description="Acidic residues" evidence="1">
    <location>
        <begin position="607"/>
        <end position="616"/>
    </location>
</feature>
<feature type="compositionally biased region" description="Polar residues" evidence="1">
    <location>
        <begin position="56"/>
        <end position="70"/>
    </location>
</feature>
<feature type="compositionally biased region" description="Basic and acidic residues" evidence="1">
    <location>
        <begin position="849"/>
        <end position="863"/>
    </location>
</feature>
<feature type="compositionally biased region" description="Basic and acidic residues" evidence="1">
    <location>
        <begin position="525"/>
        <end position="536"/>
    </location>
</feature>
<evidence type="ECO:0000313" key="4">
    <source>
        <dbReference type="Proteomes" id="UP000217199"/>
    </source>
</evidence>
<comment type="caution">
    <text evidence="3">The sequence shown here is derived from an EMBL/GenBank/DDBJ whole genome shotgun (WGS) entry which is preliminary data.</text>
</comment>